<evidence type="ECO:0000256" key="1">
    <source>
        <dbReference type="SAM" id="Phobius"/>
    </source>
</evidence>
<reference evidence="2 3" key="1">
    <citation type="journal article" date="2019" name="Int. J. Syst. Evol. Microbiol.">
        <title>The Global Catalogue of Microorganisms (GCM) 10K type strain sequencing project: providing services to taxonomists for standard genome sequencing and annotation.</title>
        <authorList>
            <consortium name="The Broad Institute Genomics Platform"/>
            <consortium name="The Broad Institute Genome Sequencing Center for Infectious Disease"/>
            <person name="Wu L."/>
            <person name="Ma J."/>
        </authorList>
    </citation>
    <scope>NUCLEOTIDE SEQUENCE [LARGE SCALE GENOMIC DNA]</scope>
    <source>
        <strain evidence="2 3">JCM 3367</strain>
    </source>
</reference>
<sequence>MRRLLSPAWLARHGLVLLVVPGFLGLGWWQYQRASSGNALSWGYTIQWPVFAAFVGYLWWREVRQELRGTDRAAAPTPTLADGFRAPVVTRRRPARDPVALLAPAVTATDVTAAGASEPDREVDEYNRYLAWLAANPGARAADYPG</sequence>
<comment type="caution">
    <text evidence="2">The sequence shown here is derived from an EMBL/GenBank/DDBJ whole genome shotgun (WGS) entry which is preliminary data.</text>
</comment>
<organism evidence="2 3">
    <name type="scientific">Pilimelia columellifera subsp. columellifera</name>
    <dbReference type="NCBI Taxonomy" id="706583"/>
    <lineage>
        <taxon>Bacteria</taxon>
        <taxon>Bacillati</taxon>
        <taxon>Actinomycetota</taxon>
        <taxon>Actinomycetes</taxon>
        <taxon>Micromonosporales</taxon>
        <taxon>Micromonosporaceae</taxon>
        <taxon>Pilimelia</taxon>
    </lineage>
</organism>
<name>A0ABN3NPU9_9ACTN</name>
<dbReference type="RefSeq" id="WP_344173913.1">
    <property type="nucleotide sequence ID" value="NZ_BAAARY010000020.1"/>
</dbReference>
<keyword evidence="3" id="KW-1185">Reference proteome</keyword>
<accession>A0ABN3NPU9</accession>
<feature type="transmembrane region" description="Helical" evidence="1">
    <location>
        <begin position="9"/>
        <end position="29"/>
    </location>
</feature>
<dbReference type="Proteomes" id="UP001499978">
    <property type="component" value="Unassembled WGS sequence"/>
</dbReference>
<evidence type="ECO:0000313" key="3">
    <source>
        <dbReference type="Proteomes" id="UP001499978"/>
    </source>
</evidence>
<evidence type="ECO:0008006" key="4">
    <source>
        <dbReference type="Google" id="ProtNLM"/>
    </source>
</evidence>
<feature type="transmembrane region" description="Helical" evidence="1">
    <location>
        <begin position="41"/>
        <end position="60"/>
    </location>
</feature>
<proteinExistence type="predicted"/>
<keyword evidence="1" id="KW-1133">Transmembrane helix</keyword>
<dbReference type="EMBL" id="BAAARY010000020">
    <property type="protein sequence ID" value="GAA2530182.1"/>
    <property type="molecule type" value="Genomic_DNA"/>
</dbReference>
<protein>
    <recommendedName>
        <fullName evidence="4">DNA-binding transcriptional regulator of glucitol operon</fullName>
    </recommendedName>
</protein>
<evidence type="ECO:0000313" key="2">
    <source>
        <dbReference type="EMBL" id="GAA2530182.1"/>
    </source>
</evidence>
<keyword evidence="1" id="KW-0472">Membrane</keyword>
<keyword evidence="1" id="KW-0812">Transmembrane</keyword>
<gene>
    <name evidence="2" type="ORF">GCM10010201_31970</name>
</gene>